<gene>
    <name evidence="1" type="ORF">COLO4_30931</name>
</gene>
<reference evidence="2" key="1">
    <citation type="submission" date="2013-09" db="EMBL/GenBank/DDBJ databases">
        <title>Corchorus olitorius genome sequencing.</title>
        <authorList>
            <person name="Alam M."/>
            <person name="Haque M.S."/>
            <person name="Islam M.S."/>
            <person name="Emdad E.M."/>
            <person name="Islam M.M."/>
            <person name="Ahmed B."/>
            <person name="Halim A."/>
            <person name="Hossen Q.M.M."/>
            <person name="Hossain M.Z."/>
            <person name="Ahmed R."/>
            <person name="Khan M.M."/>
            <person name="Islam R."/>
            <person name="Rashid M.M."/>
            <person name="Khan S.A."/>
            <person name="Rahman M.S."/>
            <person name="Alam M."/>
            <person name="Yahiya A.S."/>
            <person name="Khan M.S."/>
            <person name="Azam M.S."/>
            <person name="Haque T."/>
            <person name="Lashkar M.Z.H."/>
            <person name="Akhand A.I."/>
            <person name="Morshed G."/>
            <person name="Roy S."/>
            <person name="Uddin K.S."/>
            <person name="Rabeya T."/>
            <person name="Hossain A.S."/>
            <person name="Chowdhury A."/>
            <person name="Snigdha A.R."/>
            <person name="Mortoza M.S."/>
            <person name="Matin S.A."/>
            <person name="Hoque S.M.E."/>
            <person name="Islam M.K."/>
            <person name="Roy D.K."/>
            <person name="Haider R."/>
            <person name="Moosa M.M."/>
            <person name="Elias S.M."/>
            <person name="Hasan A.M."/>
            <person name="Jahan S."/>
            <person name="Shafiuddin M."/>
            <person name="Mahmood N."/>
            <person name="Shommy N.S."/>
        </authorList>
    </citation>
    <scope>NUCLEOTIDE SEQUENCE [LARGE SCALE GENOMIC DNA]</scope>
    <source>
        <strain evidence="2">cv. O-4</strain>
    </source>
</reference>
<proteinExistence type="predicted"/>
<organism evidence="1 2">
    <name type="scientific">Corchorus olitorius</name>
    <dbReference type="NCBI Taxonomy" id="93759"/>
    <lineage>
        <taxon>Eukaryota</taxon>
        <taxon>Viridiplantae</taxon>
        <taxon>Streptophyta</taxon>
        <taxon>Embryophyta</taxon>
        <taxon>Tracheophyta</taxon>
        <taxon>Spermatophyta</taxon>
        <taxon>Magnoliopsida</taxon>
        <taxon>eudicotyledons</taxon>
        <taxon>Gunneridae</taxon>
        <taxon>Pentapetalae</taxon>
        <taxon>rosids</taxon>
        <taxon>malvids</taxon>
        <taxon>Malvales</taxon>
        <taxon>Malvaceae</taxon>
        <taxon>Grewioideae</taxon>
        <taxon>Apeibeae</taxon>
        <taxon>Corchorus</taxon>
    </lineage>
</organism>
<protein>
    <submittedName>
        <fullName evidence="1">Uncharacterized protein</fullName>
    </submittedName>
</protein>
<keyword evidence="2" id="KW-1185">Reference proteome</keyword>
<comment type="caution">
    <text evidence="1">The sequence shown here is derived from an EMBL/GenBank/DDBJ whole genome shotgun (WGS) entry which is preliminary data.</text>
</comment>
<accession>A0A1R3H6B4</accession>
<dbReference type="Proteomes" id="UP000187203">
    <property type="component" value="Unassembled WGS sequence"/>
</dbReference>
<dbReference type="AlphaFoldDB" id="A0A1R3H6B4"/>
<sequence>MLSLFSNLTLKGIRMAVLISEKLIRLVWFVVMFVHEGSGMPFWIVVPGVEGCLCRKQSDYPPYSNGPSVCDLGICFCFKGGLAPPVSSTLPKLFSEISVPNFLFVRLGG</sequence>
<dbReference type="EMBL" id="AWUE01020798">
    <property type="protein sequence ID" value="OMO65908.1"/>
    <property type="molecule type" value="Genomic_DNA"/>
</dbReference>
<name>A0A1R3H6B4_9ROSI</name>
<evidence type="ECO:0000313" key="2">
    <source>
        <dbReference type="Proteomes" id="UP000187203"/>
    </source>
</evidence>
<evidence type="ECO:0000313" key="1">
    <source>
        <dbReference type="EMBL" id="OMO65908.1"/>
    </source>
</evidence>